<dbReference type="EMBL" id="CM001377">
    <property type="protein sequence ID" value="EHM10698.1"/>
    <property type="molecule type" value="Genomic_DNA"/>
</dbReference>
<reference evidence="2 3" key="1">
    <citation type="submission" date="2011-10" db="EMBL/GenBank/DDBJ databases">
        <title>The Noncontiguous Finished genome of Thermanaerovibrio velox DSM 12556.</title>
        <authorList>
            <consortium name="US DOE Joint Genome Institute (JGI-PGF)"/>
            <person name="Lucas S."/>
            <person name="Copeland A."/>
            <person name="Lapidus A."/>
            <person name="Glavina del Rio T."/>
            <person name="Dalin E."/>
            <person name="Tice H."/>
            <person name="Bruce D."/>
            <person name="Goodwin L."/>
            <person name="Pitluck S."/>
            <person name="Peters L."/>
            <person name="Mikhailova N."/>
            <person name="Teshima H."/>
            <person name="Kyrpides N."/>
            <person name="Mavromatis K."/>
            <person name="Ivanova N."/>
            <person name="Markowitz V."/>
            <person name="Cheng J.-F."/>
            <person name="Hugenholtz P."/>
            <person name="Woyke T."/>
            <person name="Wu D."/>
            <person name="Spring S."/>
            <person name="Brambilla E.-M."/>
            <person name="Klenk H.-P."/>
            <person name="Eisen J.A."/>
        </authorList>
    </citation>
    <scope>NUCLEOTIDE SEQUENCE [LARGE SCALE GENOMIC DNA]</scope>
    <source>
        <strain evidence="2 3">DSM 12556</strain>
    </source>
</reference>
<evidence type="ECO:0000256" key="1">
    <source>
        <dbReference type="SAM" id="MobiDB-lite"/>
    </source>
</evidence>
<dbReference type="Gene3D" id="3.20.20.70">
    <property type="entry name" value="Aldolase class I"/>
    <property type="match status" value="1"/>
</dbReference>
<dbReference type="InterPro" id="IPR000771">
    <property type="entry name" value="FBA_II"/>
</dbReference>
<sequence length="421" mass="45816">MVDVNKVSYRELLKRRPLNVQARFGGEDVALVSGRDVAEAMKEAGAIALAANARNALVIKGVLKGAKRCDAAVYLELAKSESTYCGANYENIPEYALEFSRELGHGVVFALHVDHYGIKGEEDVLKGVFHLQHIISRGFTSVALDASHLPDYDNLTATRDLADWIPSGLGLEVEVGEIKGAGELSTVEEALYFVGGLNAWGVFPDYLAISNGSLHGTYDASAGVVEGIDLNRTKEIADAIAPYGVAIAQHGISGTPLEKVKAFRQYGIRKGNVATLFQNVVFGLEMDQDTGNAVIKDGSYVKDPSRGVSAELWNRMVDWCDSKGMSRKSGDYKKLNLPFHDAIMNEPDHIKDRIVDEIAWWAERFIKAFGAEGTAEKVLEVALRRRDHNASPERKILGVRADFGPEKAPNSSSKGGGDYSD</sequence>
<organism evidence="2 3">
    <name type="scientific">Thermanaerovibrio velox DSM 12556</name>
    <dbReference type="NCBI Taxonomy" id="926567"/>
    <lineage>
        <taxon>Bacteria</taxon>
        <taxon>Thermotogati</taxon>
        <taxon>Synergistota</taxon>
        <taxon>Synergistia</taxon>
        <taxon>Synergistales</taxon>
        <taxon>Synergistaceae</taxon>
        <taxon>Thermanaerovibrio</taxon>
    </lineage>
</organism>
<dbReference type="RefSeq" id="WP_006584193.1">
    <property type="nucleotide sequence ID" value="NZ_CM001377.1"/>
</dbReference>
<dbReference type="Pfam" id="PF01116">
    <property type="entry name" value="F_bP_aldolase"/>
    <property type="match status" value="1"/>
</dbReference>
<protein>
    <submittedName>
        <fullName evidence="2">Fructose/tagatose bisphosphate aldolase</fullName>
    </submittedName>
</protein>
<dbReference type="STRING" id="926567.TheveDRAFT_1580"/>
<accession>H0UQ60</accession>
<proteinExistence type="predicted"/>
<dbReference type="Proteomes" id="UP000005730">
    <property type="component" value="Chromosome"/>
</dbReference>
<evidence type="ECO:0000313" key="3">
    <source>
        <dbReference type="Proteomes" id="UP000005730"/>
    </source>
</evidence>
<dbReference type="GO" id="GO:0008270">
    <property type="term" value="F:zinc ion binding"/>
    <property type="evidence" value="ECO:0007669"/>
    <property type="project" value="InterPro"/>
</dbReference>
<dbReference type="GO" id="GO:0005975">
    <property type="term" value="P:carbohydrate metabolic process"/>
    <property type="evidence" value="ECO:0007669"/>
    <property type="project" value="InterPro"/>
</dbReference>
<dbReference type="PANTHER" id="PTHR30304:SF0">
    <property type="entry name" value="D-TAGATOSE-1,6-BISPHOSPHATE ALDOLASE SUBUNIT GATY-RELATED"/>
    <property type="match status" value="1"/>
</dbReference>
<dbReference type="HOGENOM" id="CLU_653212_0_0_0"/>
<dbReference type="GO" id="GO:0016832">
    <property type="term" value="F:aldehyde-lyase activity"/>
    <property type="evidence" value="ECO:0007669"/>
    <property type="project" value="InterPro"/>
</dbReference>
<keyword evidence="3" id="KW-1185">Reference proteome</keyword>
<name>H0UQ60_9BACT</name>
<gene>
    <name evidence="2" type="ORF">TheveDRAFT_1580</name>
</gene>
<dbReference type="SUPFAM" id="SSF51569">
    <property type="entry name" value="Aldolase"/>
    <property type="match status" value="1"/>
</dbReference>
<evidence type="ECO:0000313" key="2">
    <source>
        <dbReference type="EMBL" id="EHM10698.1"/>
    </source>
</evidence>
<dbReference type="PANTHER" id="PTHR30304">
    <property type="entry name" value="D-TAGATOSE-1,6-BISPHOSPHATE ALDOLASE"/>
    <property type="match status" value="1"/>
</dbReference>
<feature type="region of interest" description="Disordered" evidence="1">
    <location>
        <begin position="394"/>
        <end position="421"/>
    </location>
</feature>
<dbReference type="InterPro" id="IPR013785">
    <property type="entry name" value="Aldolase_TIM"/>
</dbReference>
<dbReference type="OrthoDB" id="9803995at2"/>
<dbReference type="AlphaFoldDB" id="H0UQ60"/>
<dbReference type="eggNOG" id="COG0191">
    <property type="taxonomic scope" value="Bacteria"/>
</dbReference>
<dbReference type="InterPro" id="IPR050246">
    <property type="entry name" value="Class_II_FBP_aldolase"/>
</dbReference>